<dbReference type="SFLD" id="SFLDS00019">
    <property type="entry name" value="Glutathione_Transferase_(cytos"/>
    <property type="match status" value="1"/>
</dbReference>
<dbReference type="CDD" id="cd03048">
    <property type="entry name" value="GST_N_Ure2p_like"/>
    <property type="match status" value="1"/>
</dbReference>
<dbReference type="InterPro" id="IPR004046">
    <property type="entry name" value="GST_C"/>
</dbReference>
<dbReference type="SUPFAM" id="SSF47616">
    <property type="entry name" value="GST C-terminal domain-like"/>
    <property type="match status" value="1"/>
</dbReference>
<dbReference type="RefSeq" id="WP_150006153.1">
    <property type="nucleotide sequence ID" value="NZ_BMOV01000013.1"/>
</dbReference>
<dbReference type="InterPro" id="IPR004045">
    <property type="entry name" value="Glutathione_S-Trfase_N"/>
</dbReference>
<comment type="caution">
    <text evidence="4">The sequence shown here is derived from an EMBL/GenBank/DDBJ whole genome shotgun (WGS) entry which is preliminary data.</text>
</comment>
<protein>
    <submittedName>
        <fullName evidence="4">Thiol:disulfide oxidoreductase</fullName>
    </submittedName>
</protein>
<dbReference type="SFLD" id="SFLDG00358">
    <property type="entry name" value="Main_(cytGST)"/>
    <property type="match status" value="1"/>
</dbReference>
<evidence type="ECO:0000313" key="5">
    <source>
        <dbReference type="Proteomes" id="UP000602381"/>
    </source>
</evidence>
<dbReference type="SFLD" id="SFLDG01151">
    <property type="entry name" value="Main.2:_Nu-like"/>
    <property type="match status" value="1"/>
</dbReference>
<feature type="domain" description="GST C-terminal" evidence="3">
    <location>
        <begin position="89"/>
        <end position="219"/>
    </location>
</feature>
<dbReference type="Gene3D" id="3.40.30.10">
    <property type="entry name" value="Glutaredoxin"/>
    <property type="match status" value="1"/>
</dbReference>
<dbReference type="Proteomes" id="UP000602381">
    <property type="component" value="Unassembled WGS sequence"/>
</dbReference>
<comment type="similarity">
    <text evidence="1">Belongs to the GST superfamily.</text>
</comment>
<dbReference type="InterPro" id="IPR036249">
    <property type="entry name" value="Thioredoxin-like_sf"/>
</dbReference>
<organism evidence="4 5">
    <name type="scientific">Iodidimonas muriae</name>
    <dbReference type="NCBI Taxonomy" id="261467"/>
    <lineage>
        <taxon>Bacteria</taxon>
        <taxon>Pseudomonadati</taxon>
        <taxon>Pseudomonadota</taxon>
        <taxon>Alphaproteobacteria</taxon>
        <taxon>Iodidimonadales</taxon>
        <taxon>Iodidimonadaceae</taxon>
        <taxon>Iodidimonas</taxon>
    </lineage>
</organism>
<dbReference type="PROSITE" id="PS50405">
    <property type="entry name" value="GST_CTER"/>
    <property type="match status" value="1"/>
</dbReference>
<evidence type="ECO:0000259" key="2">
    <source>
        <dbReference type="PROSITE" id="PS50404"/>
    </source>
</evidence>
<evidence type="ECO:0000256" key="1">
    <source>
        <dbReference type="RuleBase" id="RU003494"/>
    </source>
</evidence>
<reference evidence="5" key="1">
    <citation type="journal article" date="2019" name="Int. J. Syst. Evol. Microbiol.">
        <title>The Global Catalogue of Microorganisms (GCM) 10K type strain sequencing project: providing services to taxonomists for standard genome sequencing and annotation.</title>
        <authorList>
            <consortium name="The Broad Institute Genomics Platform"/>
            <consortium name="The Broad Institute Genome Sequencing Center for Infectious Disease"/>
            <person name="Wu L."/>
            <person name="Ma J."/>
        </authorList>
    </citation>
    <scope>NUCLEOTIDE SEQUENCE [LARGE SCALE GENOMIC DNA]</scope>
    <source>
        <strain evidence="5">JCM 17843</strain>
    </source>
</reference>
<feature type="domain" description="GST N-terminal" evidence="2">
    <location>
        <begin position="1"/>
        <end position="86"/>
    </location>
</feature>
<proteinExistence type="inferred from homology"/>
<dbReference type="EMBL" id="BMOV01000013">
    <property type="protein sequence ID" value="GGO16900.1"/>
    <property type="molecule type" value="Genomic_DNA"/>
</dbReference>
<evidence type="ECO:0000259" key="3">
    <source>
        <dbReference type="PROSITE" id="PS50405"/>
    </source>
</evidence>
<dbReference type="Pfam" id="PF00043">
    <property type="entry name" value="GST_C"/>
    <property type="match status" value="1"/>
</dbReference>
<name>A0ABQ2LGF0_9PROT</name>
<gene>
    <name evidence="4" type="ORF">GCM10007972_26470</name>
</gene>
<dbReference type="SUPFAM" id="SSF52833">
    <property type="entry name" value="Thioredoxin-like"/>
    <property type="match status" value="1"/>
</dbReference>
<sequence>MIELYYWPTPNGHKASIALEEMGFAYEVHPVNILKSEQFKETFLALNPNHKIPTLVDRSGPEKQPITLFESGAILEYLAEKSGRFLPTEAHARWTVKTWLYFQVASMGPMLGQCGHFLGYAPEDVPYAKVRYHTETKRLYSVLEGQLKSREFICDEYSIADMATYPWIAPVIRDLHHMNIDDYPNLKRWAKTIESRPAVQRGMAVLGDVMKIGNPDDDARKSLFGSQQ</sequence>
<dbReference type="InterPro" id="IPR010987">
    <property type="entry name" value="Glutathione-S-Trfase_C-like"/>
</dbReference>
<dbReference type="InterPro" id="IPR036282">
    <property type="entry name" value="Glutathione-S-Trfase_C_sf"/>
</dbReference>
<dbReference type="PROSITE" id="PS50404">
    <property type="entry name" value="GST_NTER"/>
    <property type="match status" value="1"/>
</dbReference>
<accession>A0ABQ2LGF0</accession>
<dbReference type="Pfam" id="PF02798">
    <property type="entry name" value="GST_N"/>
    <property type="match status" value="1"/>
</dbReference>
<dbReference type="PANTHER" id="PTHR44051">
    <property type="entry name" value="GLUTATHIONE S-TRANSFERASE-RELATED"/>
    <property type="match status" value="1"/>
</dbReference>
<evidence type="ECO:0000313" key="4">
    <source>
        <dbReference type="EMBL" id="GGO16900.1"/>
    </source>
</evidence>
<dbReference type="Gene3D" id="1.20.1050.10">
    <property type="match status" value="1"/>
</dbReference>
<dbReference type="PANTHER" id="PTHR44051:SF19">
    <property type="entry name" value="DISULFIDE-BOND OXIDOREDUCTASE YFCG"/>
    <property type="match status" value="1"/>
</dbReference>
<keyword evidence="5" id="KW-1185">Reference proteome</keyword>
<dbReference type="InterPro" id="IPR040079">
    <property type="entry name" value="Glutathione_S-Trfase"/>
</dbReference>